<organism evidence="2 3">
    <name type="scientific">Rubroshorea leprosula</name>
    <dbReference type="NCBI Taxonomy" id="152421"/>
    <lineage>
        <taxon>Eukaryota</taxon>
        <taxon>Viridiplantae</taxon>
        <taxon>Streptophyta</taxon>
        <taxon>Embryophyta</taxon>
        <taxon>Tracheophyta</taxon>
        <taxon>Spermatophyta</taxon>
        <taxon>Magnoliopsida</taxon>
        <taxon>eudicotyledons</taxon>
        <taxon>Gunneridae</taxon>
        <taxon>Pentapetalae</taxon>
        <taxon>rosids</taxon>
        <taxon>malvids</taxon>
        <taxon>Malvales</taxon>
        <taxon>Dipterocarpaceae</taxon>
        <taxon>Rubroshorea</taxon>
    </lineage>
</organism>
<dbReference type="Pfam" id="PF00646">
    <property type="entry name" value="F-box"/>
    <property type="match status" value="2"/>
</dbReference>
<protein>
    <recommendedName>
        <fullName evidence="1">F-box domain-containing protein</fullName>
    </recommendedName>
</protein>
<evidence type="ECO:0000259" key="1">
    <source>
        <dbReference type="Pfam" id="PF00646"/>
    </source>
</evidence>
<dbReference type="EMBL" id="BPVZ01000130">
    <property type="protein sequence ID" value="GKV38657.1"/>
    <property type="molecule type" value="Genomic_DNA"/>
</dbReference>
<dbReference type="Proteomes" id="UP001054252">
    <property type="component" value="Unassembled WGS sequence"/>
</dbReference>
<dbReference type="AlphaFoldDB" id="A0AAV5LN80"/>
<comment type="caution">
    <text evidence="2">The sequence shown here is derived from an EMBL/GenBank/DDBJ whole genome shotgun (WGS) entry which is preliminary data.</text>
</comment>
<dbReference type="InterPro" id="IPR053781">
    <property type="entry name" value="F-box_AtFBL13-like"/>
</dbReference>
<evidence type="ECO:0000313" key="3">
    <source>
        <dbReference type="Proteomes" id="UP001054252"/>
    </source>
</evidence>
<keyword evidence="3" id="KW-1185">Reference proteome</keyword>
<feature type="domain" description="F-box" evidence="1">
    <location>
        <begin position="55"/>
        <end position="93"/>
    </location>
</feature>
<gene>
    <name evidence="2" type="ORF">SLEP1_g46547</name>
</gene>
<feature type="domain" description="F-box" evidence="1">
    <location>
        <begin position="19"/>
        <end position="50"/>
    </location>
</feature>
<dbReference type="Gene3D" id="1.20.1280.50">
    <property type="match status" value="1"/>
</dbReference>
<proteinExistence type="predicted"/>
<dbReference type="PANTHER" id="PTHR31293:SF12">
    <property type="entry name" value="RNI-LIKE SUPERFAMILY PROTEIN"/>
    <property type="match status" value="1"/>
</dbReference>
<dbReference type="PANTHER" id="PTHR31293">
    <property type="entry name" value="RNI-LIKE SUPERFAMILY PROTEIN"/>
    <property type="match status" value="1"/>
</dbReference>
<dbReference type="InterPro" id="IPR055294">
    <property type="entry name" value="FBL60-like"/>
</dbReference>
<dbReference type="InterPro" id="IPR036047">
    <property type="entry name" value="F-box-like_dom_sf"/>
</dbReference>
<reference evidence="2 3" key="1">
    <citation type="journal article" date="2021" name="Commun. Biol.">
        <title>The genome of Shorea leprosula (Dipterocarpaceae) highlights the ecological relevance of drought in aseasonal tropical rainforests.</title>
        <authorList>
            <person name="Ng K.K.S."/>
            <person name="Kobayashi M.J."/>
            <person name="Fawcett J.A."/>
            <person name="Hatakeyama M."/>
            <person name="Paape T."/>
            <person name="Ng C.H."/>
            <person name="Ang C.C."/>
            <person name="Tnah L.H."/>
            <person name="Lee C.T."/>
            <person name="Nishiyama T."/>
            <person name="Sese J."/>
            <person name="O'Brien M.J."/>
            <person name="Copetti D."/>
            <person name="Mohd Noor M.I."/>
            <person name="Ong R.C."/>
            <person name="Putra M."/>
            <person name="Sireger I.Z."/>
            <person name="Indrioko S."/>
            <person name="Kosugi Y."/>
            <person name="Izuno A."/>
            <person name="Isagi Y."/>
            <person name="Lee S.L."/>
            <person name="Shimizu K.K."/>
        </authorList>
    </citation>
    <scope>NUCLEOTIDE SEQUENCE [LARGE SCALE GENOMIC DNA]</scope>
    <source>
        <strain evidence="2">214</strain>
    </source>
</reference>
<dbReference type="CDD" id="cd22160">
    <property type="entry name" value="F-box_AtFBL13-like"/>
    <property type="match status" value="1"/>
</dbReference>
<name>A0AAV5LN80_9ROSI</name>
<sequence length="185" mass="20790">MAGGAPMKSKGGEEIADRISILPDELINHIQYFLSTKEAVRTSILSKRWRLADGISALPDALLTPILSFLLTKEAVCATILSKRWKFAWASIPILDCNDYEFFNNDTEDESTAQHYVKFVGRVLSLHDAFFTRKFILCCELEHKSSCIQSWVSATIMRNVEELDISVPDSDSVSLPHCLYACGRL</sequence>
<dbReference type="InterPro" id="IPR001810">
    <property type="entry name" value="F-box_dom"/>
</dbReference>
<accession>A0AAV5LN80</accession>
<dbReference type="SUPFAM" id="SSF81383">
    <property type="entry name" value="F-box domain"/>
    <property type="match status" value="2"/>
</dbReference>
<evidence type="ECO:0000313" key="2">
    <source>
        <dbReference type="EMBL" id="GKV38657.1"/>
    </source>
</evidence>